<protein>
    <submittedName>
        <fullName evidence="1">Uncharacterized protein</fullName>
    </submittedName>
</protein>
<dbReference type="EMBL" id="CACRXK020007201">
    <property type="protein sequence ID" value="CAB4011596.1"/>
    <property type="molecule type" value="Genomic_DNA"/>
</dbReference>
<dbReference type="Proteomes" id="UP001152795">
    <property type="component" value="Unassembled WGS sequence"/>
</dbReference>
<dbReference type="AlphaFoldDB" id="A0A7D9EIX6"/>
<name>A0A7D9EIX6_PARCT</name>
<dbReference type="OrthoDB" id="5987462at2759"/>
<reference evidence="1" key="1">
    <citation type="submission" date="2020-04" db="EMBL/GenBank/DDBJ databases">
        <authorList>
            <person name="Alioto T."/>
            <person name="Alioto T."/>
            <person name="Gomez Garrido J."/>
        </authorList>
    </citation>
    <scope>NUCLEOTIDE SEQUENCE</scope>
    <source>
        <strain evidence="1">A484AB</strain>
    </source>
</reference>
<sequence>MSASMEVQLKSPDASDFEEECIVIEAEHNDVLDLKKVNGSIKPEVIDLTTSPMKSSTKTWHSVDSMADSDDEMFSRLPDSESEEEEYKKDVDDFYFNNPKWPVWSRNSEGLPCEELIKLILQDSAKQPASICKSRPVAVRHNAVFVVDLDSVPLKNLTADDNGSWSISTPRRMYQVKHSNTGNILSIKKTDTVSSDTYTLFRQYATHKATKREKDVEFKRVVATIKNMSTGHVLPIAVLHYFFKDCPEQDIVLAPHGNARGTCKRPYMRTEPSTLQSIKEDCHNKKPKKLYGETFKSSGGLTDSGEKDEIFQLLTQLKDDYAGEGGFVHEVKFGKTPEVVVSFEQQLDDLVRFCCNPKQFSVLGIDPTFSLGKFFVTVTTYKHLMLRKKSTNTHPVFIGPCFIHMQQETQTYYSFLSCFRGKKDALRDLKAYGSDGEVSLLNALIAAFPDAIGLRCFIHMKDNIENHLQNKLHVKAEVKSAIIHDIFGHV</sequence>
<proteinExistence type="predicted"/>
<organism evidence="1 2">
    <name type="scientific">Paramuricea clavata</name>
    <name type="common">Red gorgonian</name>
    <name type="synonym">Violescent sea-whip</name>
    <dbReference type="NCBI Taxonomy" id="317549"/>
    <lineage>
        <taxon>Eukaryota</taxon>
        <taxon>Metazoa</taxon>
        <taxon>Cnidaria</taxon>
        <taxon>Anthozoa</taxon>
        <taxon>Octocorallia</taxon>
        <taxon>Malacalcyonacea</taxon>
        <taxon>Plexauridae</taxon>
        <taxon>Paramuricea</taxon>
    </lineage>
</organism>
<evidence type="ECO:0000313" key="1">
    <source>
        <dbReference type="EMBL" id="CAB4011596.1"/>
    </source>
</evidence>
<accession>A0A7D9EIX6</accession>
<gene>
    <name evidence="1" type="ORF">PACLA_8A060410</name>
</gene>
<feature type="non-terminal residue" evidence="1">
    <location>
        <position position="490"/>
    </location>
</feature>
<comment type="caution">
    <text evidence="1">The sequence shown here is derived from an EMBL/GenBank/DDBJ whole genome shotgun (WGS) entry which is preliminary data.</text>
</comment>
<keyword evidence="2" id="KW-1185">Reference proteome</keyword>
<evidence type="ECO:0000313" key="2">
    <source>
        <dbReference type="Proteomes" id="UP001152795"/>
    </source>
</evidence>